<evidence type="ECO:0000313" key="2">
    <source>
        <dbReference type="Proteomes" id="UP000326289"/>
    </source>
</evidence>
<dbReference type="AlphaFoldDB" id="A0A5N6ISE7"/>
<gene>
    <name evidence="1" type="ORF">BDV30DRAFT_217025</name>
</gene>
<proteinExistence type="predicted"/>
<protein>
    <submittedName>
        <fullName evidence="1">Uncharacterized protein</fullName>
    </submittedName>
</protein>
<accession>A0A5N6ISE7</accession>
<reference evidence="1 2" key="1">
    <citation type="submission" date="2019-04" db="EMBL/GenBank/DDBJ databases">
        <title>Fungal friends and foes A comparative genomics study of 23 Aspergillus species from section Flavi.</title>
        <authorList>
            <consortium name="DOE Joint Genome Institute"/>
            <person name="Kjaerbolling I."/>
            <person name="Vesth T.C."/>
            <person name="Frisvad J.C."/>
            <person name="Nybo J.L."/>
            <person name="Theobald S."/>
            <person name="Kildgaard S."/>
            <person name="Petersen T.I."/>
            <person name="Kuo A."/>
            <person name="Sato A."/>
            <person name="Lyhne E.K."/>
            <person name="Kogle M.E."/>
            <person name="Wiebenga A."/>
            <person name="Kun R.S."/>
            <person name="Lubbers R.J."/>
            <person name="Makela M.R."/>
            <person name="Barry K."/>
            <person name="Chovatia M."/>
            <person name="Clum A."/>
            <person name="Daum C."/>
            <person name="Haridas S."/>
            <person name="He G."/>
            <person name="LaButti K."/>
            <person name="Lipzen A."/>
            <person name="Mondo S."/>
            <person name="Pangilinan J."/>
            <person name="Riley R."/>
            <person name="Salamov A."/>
            <person name="Simmons B.A."/>
            <person name="Magnuson J.K."/>
            <person name="Henrissat B."/>
            <person name="Mortensen U.H."/>
            <person name="Larsen T.O."/>
            <person name="De vries R.P."/>
            <person name="Grigoriev I.V."/>
            <person name="Machida M."/>
            <person name="Baker S.E."/>
            <person name="Andersen M.R."/>
        </authorList>
    </citation>
    <scope>NUCLEOTIDE SEQUENCE [LARGE SCALE GENOMIC DNA]</scope>
    <source>
        <strain evidence="1 2">CBS 117635</strain>
    </source>
</reference>
<dbReference type="EMBL" id="ML732849">
    <property type="protein sequence ID" value="KAB8269308.1"/>
    <property type="molecule type" value="Genomic_DNA"/>
</dbReference>
<keyword evidence="2" id="KW-1185">Reference proteome</keyword>
<dbReference type="Proteomes" id="UP000326289">
    <property type="component" value="Unassembled WGS sequence"/>
</dbReference>
<organism evidence="1 2">
    <name type="scientific">Aspergillus minisclerotigenes</name>
    <dbReference type="NCBI Taxonomy" id="656917"/>
    <lineage>
        <taxon>Eukaryota</taxon>
        <taxon>Fungi</taxon>
        <taxon>Dikarya</taxon>
        <taxon>Ascomycota</taxon>
        <taxon>Pezizomycotina</taxon>
        <taxon>Eurotiomycetes</taxon>
        <taxon>Eurotiomycetidae</taxon>
        <taxon>Eurotiales</taxon>
        <taxon>Aspergillaceae</taxon>
        <taxon>Aspergillus</taxon>
        <taxon>Aspergillus subgen. Circumdati</taxon>
    </lineage>
</organism>
<evidence type="ECO:0000313" key="1">
    <source>
        <dbReference type="EMBL" id="KAB8269308.1"/>
    </source>
</evidence>
<name>A0A5N6ISE7_9EURO</name>
<sequence>MIHLSIVPGRWSAAVPSKVLLKLSGLPLMSVSLFGGAWLNKLSYCGGRSMLRLGRGSVFDRHLERVIAYNFEKQNYCPIRII</sequence>